<dbReference type="GO" id="GO:0005509">
    <property type="term" value="F:calcium ion binding"/>
    <property type="evidence" value="ECO:0007669"/>
    <property type="project" value="InterPro"/>
</dbReference>
<keyword evidence="12" id="KW-1185">Reference proteome</keyword>
<dbReference type="PANTHER" id="PTHR14789">
    <property type="entry name" value="CHONDROLECTIN VARIANT CHODLFDELTAE"/>
    <property type="match status" value="1"/>
</dbReference>
<dbReference type="GO" id="GO:0030246">
    <property type="term" value="F:carbohydrate binding"/>
    <property type="evidence" value="ECO:0007669"/>
    <property type="project" value="UniProtKB-KW"/>
</dbReference>
<dbReference type="InterPro" id="IPR016187">
    <property type="entry name" value="CTDL_fold"/>
</dbReference>
<dbReference type="PROSITE" id="PS01187">
    <property type="entry name" value="EGF_CA"/>
    <property type="match status" value="1"/>
</dbReference>
<keyword evidence="5 8" id="KW-1133">Transmembrane helix</keyword>
<dbReference type="CDD" id="cd00054">
    <property type="entry name" value="EGF_CA"/>
    <property type="match status" value="1"/>
</dbReference>
<organism evidence="11 12">
    <name type="scientific">Cirrhinus molitorella</name>
    <name type="common">mud carp</name>
    <dbReference type="NCBI Taxonomy" id="172907"/>
    <lineage>
        <taxon>Eukaryota</taxon>
        <taxon>Metazoa</taxon>
        <taxon>Chordata</taxon>
        <taxon>Craniata</taxon>
        <taxon>Vertebrata</taxon>
        <taxon>Euteleostomi</taxon>
        <taxon>Actinopterygii</taxon>
        <taxon>Neopterygii</taxon>
        <taxon>Teleostei</taxon>
        <taxon>Ostariophysi</taxon>
        <taxon>Cypriniformes</taxon>
        <taxon>Cyprinidae</taxon>
        <taxon>Labeoninae</taxon>
        <taxon>Labeonini</taxon>
        <taxon>Cirrhinus</taxon>
    </lineage>
</organism>
<evidence type="ECO:0000313" key="12">
    <source>
        <dbReference type="Proteomes" id="UP001187343"/>
    </source>
</evidence>
<dbReference type="PROSITE" id="PS50041">
    <property type="entry name" value="C_TYPE_LECTIN_2"/>
    <property type="match status" value="1"/>
</dbReference>
<dbReference type="EMBL" id="JAUYZG010000019">
    <property type="protein sequence ID" value="KAK2879072.1"/>
    <property type="molecule type" value="Genomic_DNA"/>
</dbReference>
<dbReference type="Proteomes" id="UP001187343">
    <property type="component" value="Unassembled WGS sequence"/>
</dbReference>
<evidence type="ECO:0000313" key="11">
    <source>
        <dbReference type="EMBL" id="KAK2879072.1"/>
    </source>
</evidence>
<dbReference type="SUPFAM" id="SSF56436">
    <property type="entry name" value="C-type lectin-like"/>
    <property type="match status" value="1"/>
</dbReference>
<dbReference type="InterPro" id="IPR018097">
    <property type="entry name" value="EGF_Ca-bd_CS"/>
</dbReference>
<dbReference type="PANTHER" id="PTHR14789:SF8">
    <property type="entry name" value="C-TYPE LECTIN DOMAIN FAMILY 14 MEMBER A PRECURSOR-RELATED"/>
    <property type="match status" value="1"/>
</dbReference>
<dbReference type="Gene3D" id="2.10.25.10">
    <property type="entry name" value="Laminin"/>
    <property type="match status" value="1"/>
</dbReference>
<protein>
    <recommendedName>
        <fullName evidence="10">C-type lectin domain-containing protein</fullName>
    </recommendedName>
</protein>
<comment type="subcellular location">
    <subcellularLocation>
        <location evidence="1">Membrane</location>
        <topology evidence="1">Single-pass type I membrane protein</topology>
    </subcellularLocation>
</comment>
<evidence type="ECO:0000256" key="1">
    <source>
        <dbReference type="ARBA" id="ARBA00004479"/>
    </source>
</evidence>
<keyword evidence="6 8" id="KW-0472">Membrane</keyword>
<dbReference type="InterPro" id="IPR001304">
    <property type="entry name" value="C-type_lectin-like"/>
</dbReference>
<evidence type="ECO:0000256" key="6">
    <source>
        <dbReference type="ARBA" id="ARBA00023136"/>
    </source>
</evidence>
<name>A0AA88TIC7_9TELE</name>
<evidence type="ECO:0000256" key="5">
    <source>
        <dbReference type="ARBA" id="ARBA00022989"/>
    </source>
</evidence>
<reference evidence="11" key="1">
    <citation type="submission" date="2023-08" db="EMBL/GenBank/DDBJ databases">
        <title>Chromosome-level Genome Assembly of mud carp (Cirrhinus molitorella).</title>
        <authorList>
            <person name="Liu H."/>
        </authorList>
    </citation>
    <scope>NUCLEOTIDE SEQUENCE</scope>
    <source>
        <strain evidence="11">Prfri</strain>
        <tissue evidence="11">Muscle</tissue>
    </source>
</reference>
<proteinExistence type="predicted"/>
<dbReference type="Pfam" id="PF00059">
    <property type="entry name" value="Lectin_C"/>
    <property type="match status" value="1"/>
</dbReference>
<feature type="transmembrane region" description="Helical" evidence="8">
    <location>
        <begin position="313"/>
        <end position="339"/>
    </location>
</feature>
<dbReference type="InterPro" id="IPR051505">
    <property type="entry name" value="C-type_lectin_domain"/>
</dbReference>
<keyword evidence="2 8" id="KW-0812">Transmembrane</keyword>
<keyword evidence="7" id="KW-1015">Disulfide bond</keyword>
<feature type="domain" description="C-type lectin" evidence="10">
    <location>
        <begin position="19"/>
        <end position="153"/>
    </location>
</feature>
<evidence type="ECO:0000256" key="9">
    <source>
        <dbReference type="SAM" id="SignalP"/>
    </source>
</evidence>
<keyword evidence="4" id="KW-0430">Lectin</keyword>
<dbReference type="SMART" id="SM00034">
    <property type="entry name" value="CLECT"/>
    <property type="match status" value="1"/>
</dbReference>
<sequence>MELWMGLYLVSFLNMAHCLPESSYTVLLNKLSFESAQNYCNPGGFLTNIPNEKEMAKILKTIRDMNNKTATLFWIGLKKDKGTCVQQHLLLKGFRWAVDNSTESDFKTWKAEPSGTCANPLCGQLSVEYSDSGPKPNGFVSATCKQEHPFICKRNVKLECPRPVIFGSHDMIEPEHDQYTRQIVCHSGATFHLTCSKDLVWTVAGNENVDILQLCLECKKGYRRDASGSCADVNECEESKPCEHECENTDGSYKCLSSYNSNGIYDEPSQPPTTTLKIMVKSVLTQPTSPPDDVRMNKTVVQIDESAGDISNIIVPAIIALLIFIVLLVIVAAIVKGCLRRRSIKLARRKAEAVALNGSSSMEKFKSGSLCRCGFGKFFLGHVDGN</sequence>
<feature type="chain" id="PRO_5041647671" description="C-type lectin domain-containing protein" evidence="9">
    <location>
        <begin position="19"/>
        <end position="386"/>
    </location>
</feature>
<dbReference type="AlphaFoldDB" id="A0AA88TIC7"/>
<evidence type="ECO:0000259" key="10">
    <source>
        <dbReference type="PROSITE" id="PS50041"/>
    </source>
</evidence>
<evidence type="ECO:0000256" key="8">
    <source>
        <dbReference type="SAM" id="Phobius"/>
    </source>
</evidence>
<dbReference type="GO" id="GO:0016020">
    <property type="term" value="C:membrane"/>
    <property type="evidence" value="ECO:0007669"/>
    <property type="project" value="UniProtKB-SubCell"/>
</dbReference>
<gene>
    <name evidence="11" type="ORF">Q8A67_019863</name>
</gene>
<dbReference type="InterPro" id="IPR016186">
    <property type="entry name" value="C-type_lectin-like/link_sf"/>
</dbReference>
<evidence type="ECO:0000256" key="4">
    <source>
        <dbReference type="ARBA" id="ARBA00022734"/>
    </source>
</evidence>
<dbReference type="Gene3D" id="3.10.100.10">
    <property type="entry name" value="Mannose-Binding Protein A, subunit A"/>
    <property type="match status" value="1"/>
</dbReference>
<comment type="caution">
    <text evidence="11">The sequence shown here is derived from an EMBL/GenBank/DDBJ whole genome shotgun (WGS) entry which is preliminary data.</text>
</comment>
<keyword evidence="3 9" id="KW-0732">Signal</keyword>
<evidence type="ECO:0000256" key="3">
    <source>
        <dbReference type="ARBA" id="ARBA00022729"/>
    </source>
</evidence>
<feature type="signal peptide" evidence="9">
    <location>
        <begin position="1"/>
        <end position="18"/>
    </location>
</feature>
<dbReference type="GO" id="GO:0032502">
    <property type="term" value="P:developmental process"/>
    <property type="evidence" value="ECO:0007669"/>
    <property type="project" value="UniProtKB-ARBA"/>
</dbReference>
<evidence type="ECO:0000256" key="7">
    <source>
        <dbReference type="ARBA" id="ARBA00023157"/>
    </source>
</evidence>
<accession>A0AA88TIC7</accession>
<evidence type="ECO:0000256" key="2">
    <source>
        <dbReference type="ARBA" id="ARBA00022692"/>
    </source>
</evidence>